<sequence length="443" mass="45373">MTPDMRRSAPFVGGLVLLALAACQSPQPTNEAKPVQAPAAAPTAPAPMPRAGLVAPDGKIHLALLVPISGPGEKVGRALLNASQMALFDLGGTDLALDVYDTQGTPQGAYAALQAAKAAQSALVLGPLFSGSAQSIKADAAAYGVPVLSFSSDETVAGNGLYTLGISPAMQVDRVVDFTARLGVHAYAALVPRSPYGDAALAAFQAAVTRNGGSVTKTVGYTPGSTDLSPEVRDLATAAAKDGGLAQQRRQYLASAQQGGQQGAEASAALSGGGTGGFGALLLPAGGSELINLASLLPYYDVDPENVQFLGMQNWNDPALTKEPALVGGWFAAPDPRAWQVFSGRYASLYGQNPPRLASLGYDAMAVAAVVSADARSAGEPAISRQRLENPVGFAGVDGIFRFEADGTLQRGLAILELEKDGIVVRDPAPQSFQAGQVSQLNY</sequence>
<proteinExistence type="inferred from homology"/>
<feature type="compositionally biased region" description="Low complexity" evidence="4">
    <location>
        <begin position="32"/>
        <end position="43"/>
    </location>
</feature>
<dbReference type="Pfam" id="PF13458">
    <property type="entry name" value="Peripla_BP_6"/>
    <property type="match status" value="1"/>
</dbReference>
<protein>
    <submittedName>
        <fullName evidence="7">Amino acid/amide ABC transporter substrate-binding protein, HAAT family</fullName>
    </submittedName>
</protein>
<evidence type="ECO:0000256" key="1">
    <source>
        <dbReference type="ARBA" id="ARBA00010062"/>
    </source>
</evidence>
<dbReference type="STRING" id="560819.SAMN05428998_104153"/>
<evidence type="ECO:0000256" key="2">
    <source>
        <dbReference type="ARBA" id="ARBA00022729"/>
    </source>
</evidence>
<evidence type="ECO:0000313" key="7">
    <source>
        <dbReference type="EMBL" id="SMF08687.1"/>
    </source>
</evidence>
<dbReference type="InterPro" id="IPR028081">
    <property type="entry name" value="Leu-bd"/>
</dbReference>
<dbReference type="InterPro" id="IPR051010">
    <property type="entry name" value="BCAA_transport"/>
</dbReference>
<organism evidence="7 8">
    <name type="scientific">Tistlia consotensis USBA 355</name>
    <dbReference type="NCBI Taxonomy" id="560819"/>
    <lineage>
        <taxon>Bacteria</taxon>
        <taxon>Pseudomonadati</taxon>
        <taxon>Pseudomonadota</taxon>
        <taxon>Alphaproteobacteria</taxon>
        <taxon>Rhodospirillales</taxon>
        <taxon>Rhodovibrionaceae</taxon>
        <taxon>Tistlia</taxon>
    </lineage>
</organism>
<dbReference type="Gene3D" id="3.40.50.2300">
    <property type="match status" value="3"/>
</dbReference>
<reference evidence="7 8" key="1">
    <citation type="submission" date="2017-04" db="EMBL/GenBank/DDBJ databases">
        <authorList>
            <person name="Afonso C.L."/>
            <person name="Miller P.J."/>
            <person name="Scott M.A."/>
            <person name="Spackman E."/>
            <person name="Goraichik I."/>
            <person name="Dimitrov K.M."/>
            <person name="Suarez D.L."/>
            <person name="Swayne D.E."/>
        </authorList>
    </citation>
    <scope>NUCLEOTIDE SEQUENCE [LARGE SCALE GENOMIC DNA]</scope>
    <source>
        <strain evidence="7 8">USBA 355</strain>
    </source>
</reference>
<dbReference type="InterPro" id="IPR028082">
    <property type="entry name" value="Peripla_BP_I"/>
</dbReference>
<dbReference type="GO" id="GO:0006865">
    <property type="term" value="P:amino acid transport"/>
    <property type="evidence" value="ECO:0007669"/>
    <property type="project" value="UniProtKB-KW"/>
</dbReference>
<evidence type="ECO:0000256" key="4">
    <source>
        <dbReference type="SAM" id="MobiDB-lite"/>
    </source>
</evidence>
<dbReference type="PANTHER" id="PTHR30483">
    <property type="entry name" value="LEUCINE-SPECIFIC-BINDING PROTEIN"/>
    <property type="match status" value="1"/>
</dbReference>
<dbReference type="SUPFAM" id="SSF53822">
    <property type="entry name" value="Periplasmic binding protein-like I"/>
    <property type="match status" value="1"/>
</dbReference>
<dbReference type="AlphaFoldDB" id="A0A1Y6BFN0"/>
<name>A0A1Y6BFN0_9PROT</name>
<dbReference type="PANTHER" id="PTHR30483:SF6">
    <property type="entry name" value="PERIPLASMIC BINDING PROTEIN OF ABC TRANSPORTER FOR NATURAL AMINO ACIDS"/>
    <property type="match status" value="1"/>
</dbReference>
<dbReference type="PROSITE" id="PS51257">
    <property type="entry name" value="PROKAR_LIPOPROTEIN"/>
    <property type="match status" value="1"/>
</dbReference>
<keyword evidence="2 5" id="KW-0732">Signal</keyword>
<feature type="region of interest" description="Disordered" evidence="4">
    <location>
        <begin position="28"/>
        <end position="50"/>
    </location>
</feature>
<gene>
    <name evidence="7" type="ORF">SAMN05428998_104153</name>
</gene>
<keyword evidence="3" id="KW-0813">Transport</keyword>
<evidence type="ECO:0000256" key="5">
    <source>
        <dbReference type="SAM" id="SignalP"/>
    </source>
</evidence>
<evidence type="ECO:0000313" key="8">
    <source>
        <dbReference type="Proteomes" id="UP000192917"/>
    </source>
</evidence>
<feature type="domain" description="Leucine-binding protein" evidence="6">
    <location>
        <begin position="60"/>
        <end position="422"/>
    </location>
</feature>
<accession>A0A1Y6BFN0</accession>
<feature type="signal peptide" evidence="5">
    <location>
        <begin position="1"/>
        <end position="21"/>
    </location>
</feature>
<dbReference type="EMBL" id="FWZX01000004">
    <property type="protein sequence ID" value="SMF08687.1"/>
    <property type="molecule type" value="Genomic_DNA"/>
</dbReference>
<keyword evidence="3" id="KW-0029">Amino-acid transport</keyword>
<keyword evidence="8" id="KW-1185">Reference proteome</keyword>
<dbReference type="Proteomes" id="UP000192917">
    <property type="component" value="Unassembled WGS sequence"/>
</dbReference>
<evidence type="ECO:0000259" key="6">
    <source>
        <dbReference type="Pfam" id="PF13458"/>
    </source>
</evidence>
<feature type="chain" id="PRO_5011010749" evidence="5">
    <location>
        <begin position="22"/>
        <end position="443"/>
    </location>
</feature>
<dbReference type="CDD" id="cd06339">
    <property type="entry name" value="PBP1_YraM_LppC_lipoprotein-like"/>
    <property type="match status" value="1"/>
</dbReference>
<evidence type="ECO:0000256" key="3">
    <source>
        <dbReference type="ARBA" id="ARBA00022970"/>
    </source>
</evidence>
<comment type="similarity">
    <text evidence="1">Belongs to the leucine-binding protein family.</text>
</comment>